<keyword evidence="2" id="KW-1185">Reference proteome</keyword>
<comment type="caution">
    <text evidence="1">The sequence shown here is derived from an EMBL/GenBank/DDBJ whole genome shotgun (WGS) entry which is preliminary data.</text>
</comment>
<sequence length="106" mass="11750">MKTTSRTEQKHYAFESAARCGARTKGNHGQPCRCPAIKGKARCRVHGGAKGSGAPRYNLNAFMGKQQVKPRLSREKLNSLFSTVRILSKNLSNYLATKRISILKKS</sequence>
<dbReference type="AlphaFoldDB" id="A0A0W0WLN7"/>
<organism evidence="1 2">
    <name type="scientific">Legionella nautarum</name>
    <dbReference type="NCBI Taxonomy" id="45070"/>
    <lineage>
        <taxon>Bacteria</taxon>
        <taxon>Pseudomonadati</taxon>
        <taxon>Pseudomonadota</taxon>
        <taxon>Gammaproteobacteria</taxon>
        <taxon>Legionellales</taxon>
        <taxon>Legionellaceae</taxon>
        <taxon>Legionella</taxon>
    </lineage>
</organism>
<dbReference type="EMBL" id="LNYO01000024">
    <property type="protein sequence ID" value="KTD33245.1"/>
    <property type="molecule type" value="Genomic_DNA"/>
</dbReference>
<name>A0A0W0WLN7_9GAMM</name>
<evidence type="ECO:0000313" key="2">
    <source>
        <dbReference type="Proteomes" id="UP000054725"/>
    </source>
</evidence>
<dbReference type="PATRIC" id="fig|45070.6.peg.3051"/>
<protein>
    <recommendedName>
        <fullName evidence="3">Periplasmic glucans biosynthesis protein</fullName>
    </recommendedName>
</protein>
<evidence type="ECO:0008006" key="3">
    <source>
        <dbReference type="Google" id="ProtNLM"/>
    </source>
</evidence>
<gene>
    <name evidence="1" type="ORF">Lnau_2893</name>
</gene>
<reference evidence="1 2" key="1">
    <citation type="submission" date="2015-11" db="EMBL/GenBank/DDBJ databases">
        <title>Genomic analysis of 38 Legionella species identifies large and diverse effector repertoires.</title>
        <authorList>
            <person name="Burstein D."/>
            <person name="Amaro F."/>
            <person name="Zusman T."/>
            <person name="Lifshitz Z."/>
            <person name="Cohen O."/>
            <person name="Gilbert J.A."/>
            <person name="Pupko T."/>
            <person name="Shuman H.A."/>
            <person name="Segal G."/>
        </authorList>
    </citation>
    <scope>NUCLEOTIDE SEQUENCE [LARGE SCALE GENOMIC DNA]</scope>
    <source>
        <strain evidence="1 2">ATCC 49506</strain>
    </source>
</reference>
<dbReference type="RefSeq" id="WP_238585987.1">
    <property type="nucleotide sequence ID" value="NZ_CAAAIF010000003.1"/>
</dbReference>
<dbReference type="STRING" id="45070.Lnau_2893"/>
<proteinExistence type="predicted"/>
<dbReference type="Proteomes" id="UP000054725">
    <property type="component" value="Unassembled WGS sequence"/>
</dbReference>
<accession>A0A0W0WLN7</accession>
<evidence type="ECO:0000313" key="1">
    <source>
        <dbReference type="EMBL" id="KTD33245.1"/>
    </source>
</evidence>